<organism evidence="2 3">
    <name type="scientific">Micromonospora craterilacus</name>
    <dbReference type="NCBI Taxonomy" id="1655439"/>
    <lineage>
        <taxon>Bacteria</taxon>
        <taxon>Bacillati</taxon>
        <taxon>Actinomycetota</taxon>
        <taxon>Actinomycetes</taxon>
        <taxon>Micromonosporales</taxon>
        <taxon>Micromonosporaceae</taxon>
        <taxon>Micromonospora</taxon>
    </lineage>
</organism>
<protein>
    <recommendedName>
        <fullName evidence="4">Peptidase MA-like domain-containing protein</fullName>
    </recommendedName>
</protein>
<dbReference type="OrthoDB" id="5171966at2"/>
<dbReference type="AlphaFoldDB" id="A0A2W2EMQ3"/>
<feature type="transmembrane region" description="Helical" evidence="1">
    <location>
        <begin position="12"/>
        <end position="37"/>
    </location>
</feature>
<keyword evidence="3" id="KW-1185">Reference proteome</keyword>
<reference evidence="2 3" key="1">
    <citation type="submission" date="2018-01" db="EMBL/GenBank/DDBJ databases">
        <title>Draft genome sequence of Jishengella sp. NA12.</title>
        <authorList>
            <person name="Sahin N."/>
            <person name="Ay H."/>
            <person name="Saygin H."/>
        </authorList>
    </citation>
    <scope>NUCLEOTIDE SEQUENCE [LARGE SCALE GENOMIC DNA]</scope>
    <source>
        <strain evidence="2 3">NA12</strain>
    </source>
</reference>
<accession>A0A2W2EMQ3</accession>
<sequence>MAPDGRRRRRWPLWAALVVVVLVLACGLPAALLVSVLRDTDVETSATAAEPTENPTTLAAQQVAERISVQLNRQAAALLGGDRAGFLAIAEAGSARTELRRRYDSLRALRVKRWEASASGLPTETGQAGEWRLRVQFNYCFVVARCQTSPMVVDTRWRDGAEPRLLEIEKSKSSPYVIGAPSGQPGDLPWEVSELTSVVGKRTIVATTPAYRNRLPYLLARAEAAAKVADLYAVSGTPDRYRIFYAGKKEWETWYGGEQPEWGIGYAINVGGGHHEVVLGPDSLDYGPFMDQVLRHELAHAASMPDGYWEDWAWWLVEGVAEYAAVDGQPVARYLGLAETRQAVRGDWNGKLDDLIPTGDISGEEATGRYGIAYLAVRYFVDRFGEEQLLAFVKAVVHDLRPPAQIAEEVLGEPWSGLHDECVAYIRRAAG</sequence>
<evidence type="ECO:0008006" key="4">
    <source>
        <dbReference type="Google" id="ProtNLM"/>
    </source>
</evidence>
<keyword evidence="1" id="KW-1133">Transmembrane helix</keyword>
<dbReference type="PROSITE" id="PS51257">
    <property type="entry name" value="PROKAR_LIPOPROTEIN"/>
    <property type="match status" value="1"/>
</dbReference>
<proteinExistence type="predicted"/>
<name>A0A2W2EMQ3_9ACTN</name>
<comment type="caution">
    <text evidence="2">The sequence shown here is derived from an EMBL/GenBank/DDBJ whole genome shotgun (WGS) entry which is preliminary data.</text>
</comment>
<evidence type="ECO:0000313" key="3">
    <source>
        <dbReference type="Proteomes" id="UP000248924"/>
    </source>
</evidence>
<evidence type="ECO:0000256" key="1">
    <source>
        <dbReference type="SAM" id="Phobius"/>
    </source>
</evidence>
<dbReference type="EMBL" id="POTY01000005">
    <property type="protein sequence ID" value="PZG24001.1"/>
    <property type="molecule type" value="Genomic_DNA"/>
</dbReference>
<keyword evidence="1" id="KW-0812">Transmembrane</keyword>
<gene>
    <name evidence="2" type="ORF">C1I95_02070</name>
</gene>
<keyword evidence="1" id="KW-0472">Membrane</keyword>
<evidence type="ECO:0000313" key="2">
    <source>
        <dbReference type="EMBL" id="PZG24001.1"/>
    </source>
</evidence>
<dbReference type="Proteomes" id="UP000248924">
    <property type="component" value="Unassembled WGS sequence"/>
</dbReference>